<keyword evidence="1" id="KW-1133">Transmembrane helix</keyword>
<dbReference type="PATRIC" id="fig|1423743.5.peg.1127"/>
<keyword evidence="1" id="KW-0472">Membrane</keyword>
<feature type="transmembrane region" description="Helical" evidence="1">
    <location>
        <begin position="467"/>
        <end position="485"/>
    </location>
</feature>
<feature type="transmembrane region" description="Helical" evidence="1">
    <location>
        <begin position="440"/>
        <end position="460"/>
    </location>
</feature>
<evidence type="ECO:0000256" key="1">
    <source>
        <dbReference type="SAM" id="Phobius"/>
    </source>
</evidence>
<name>A0A0R1VLT8_9LACO</name>
<feature type="transmembrane region" description="Helical" evidence="1">
    <location>
        <begin position="396"/>
        <end position="420"/>
    </location>
</feature>
<keyword evidence="1" id="KW-0812">Transmembrane</keyword>
<organism evidence="2 3">
    <name type="scientific">Lentilactobacillus farraginis DSM 18382 = JCM 14108</name>
    <dbReference type="NCBI Taxonomy" id="1423743"/>
    <lineage>
        <taxon>Bacteria</taxon>
        <taxon>Bacillati</taxon>
        <taxon>Bacillota</taxon>
        <taxon>Bacilli</taxon>
        <taxon>Lactobacillales</taxon>
        <taxon>Lactobacillaceae</taxon>
        <taxon>Lentilactobacillus</taxon>
    </lineage>
</organism>
<keyword evidence="3" id="KW-1185">Reference proteome</keyword>
<accession>A0A0R1VLT8</accession>
<feature type="transmembrane region" description="Helical" evidence="1">
    <location>
        <begin position="89"/>
        <end position="107"/>
    </location>
</feature>
<feature type="transmembrane region" description="Helical" evidence="1">
    <location>
        <begin position="199"/>
        <end position="215"/>
    </location>
</feature>
<feature type="transmembrane region" description="Helical" evidence="1">
    <location>
        <begin position="128"/>
        <end position="155"/>
    </location>
</feature>
<evidence type="ECO:0000313" key="3">
    <source>
        <dbReference type="Proteomes" id="UP000051966"/>
    </source>
</evidence>
<evidence type="ECO:0000313" key="2">
    <source>
        <dbReference type="EMBL" id="KRM03766.1"/>
    </source>
</evidence>
<gene>
    <name evidence="2" type="ORF">FD41_GL001093</name>
</gene>
<feature type="transmembrane region" description="Helical" evidence="1">
    <location>
        <begin position="505"/>
        <end position="532"/>
    </location>
</feature>
<sequence length="538" mass="58664">MSKMAQYTQTLMLLKANLKRDWLKIVIWLIGLAGLFVAVAAKFEGIYGTAGQIATIAQTLKSQAMVSLFGPLIATHLNTAIIFASEMMVFWGIFMVIFNFSLSVGATRSQEESGLTEMILGGHPVGRLAPLGAAALELLIANGLFVFITGAGMMAADMPGSQLIGNWLFALTLGAVGLLFGVISLVFAQLVADSHNVSLYNYAFFGIAYLIRMMTDVANPDFTWLSPFGWIEKVGIYTKNNWLPVILMVGLSILAFGGATLLNRNRDIGTGVVQVRGGRQTSRFLYGPATLLIWNQKATSLFWIVGMAVLGASYGSVFNSIGKIVNESPVVRQVIGQSGVQHLARNQLLSFIGILGIIFGVLAVIGGAMVITRLYTAERRGYLQLIQTKPLRRSALLGTYTLYGFSLAVVILLVALMATMGAGNAVLKQPLAVKFFWRTFMAMLPPLILFIGFLIALIGVLPKWHSLVWGLLGAAFVISYFGRLIKLPTWAMKVSPFYWFREVPLHHIAGTPVIWMLGMAAVLIVIGMVGYCRRDFEN</sequence>
<feature type="transmembrane region" description="Helical" evidence="1">
    <location>
        <begin position="167"/>
        <end position="187"/>
    </location>
</feature>
<protein>
    <submittedName>
        <fullName evidence="2">ABC superfamily ATP binding cassette transporter, membrane protein</fullName>
    </submittedName>
</protein>
<feature type="transmembrane region" description="Helical" evidence="1">
    <location>
        <begin position="22"/>
        <end position="43"/>
    </location>
</feature>
<dbReference type="AlphaFoldDB" id="A0A0R1VLT8"/>
<proteinExistence type="predicted"/>
<feature type="transmembrane region" description="Helical" evidence="1">
    <location>
        <begin position="242"/>
        <end position="262"/>
    </location>
</feature>
<dbReference type="EMBL" id="AZFY01000125">
    <property type="protein sequence ID" value="KRM03766.1"/>
    <property type="molecule type" value="Genomic_DNA"/>
</dbReference>
<dbReference type="Proteomes" id="UP000051966">
    <property type="component" value="Unassembled WGS sequence"/>
</dbReference>
<reference evidence="2 3" key="1">
    <citation type="journal article" date="2015" name="Genome Announc.">
        <title>Expanding the biotechnology potential of lactobacilli through comparative genomics of 213 strains and associated genera.</title>
        <authorList>
            <person name="Sun Z."/>
            <person name="Harris H.M."/>
            <person name="McCann A."/>
            <person name="Guo C."/>
            <person name="Argimon S."/>
            <person name="Zhang W."/>
            <person name="Yang X."/>
            <person name="Jeffery I.B."/>
            <person name="Cooney J.C."/>
            <person name="Kagawa T.F."/>
            <person name="Liu W."/>
            <person name="Song Y."/>
            <person name="Salvetti E."/>
            <person name="Wrobel A."/>
            <person name="Rasinkangas P."/>
            <person name="Parkhill J."/>
            <person name="Rea M.C."/>
            <person name="O'Sullivan O."/>
            <person name="Ritari J."/>
            <person name="Douillard F.P."/>
            <person name="Paul Ross R."/>
            <person name="Yang R."/>
            <person name="Briner A.E."/>
            <person name="Felis G.E."/>
            <person name="de Vos W.M."/>
            <person name="Barrangou R."/>
            <person name="Klaenhammer T.R."/>
            <person name="Caufield P.W."/>
            <person name="Cui Y."/>
            <person name="Zhang H."/>
            <person name="O'Toole P.W."/>
        </authorList>
    </citation>
    <scope>NUCLEOTIDE SEQUENCE [LARGE SCALE GENOMIC DNA]</scope>
    <source>
        <strain evidence="2 3">DSM 18382</strain>
    </source>
</reference>
<comment type="caution">
    <text evidence="2">The sequence shown here is derived from an EMBL/GenBank/DDBJ whole genome shotgun (WGS) entry which is preliminary data.</text>
</comment>
<feature type="transmembrane region" description="Helical" evidence="1">
    <location>
        <begin position="348"/>
        <end position="375"/>
    </location>
</feature>